<evidence type="ECO:0000256" key="8">
    <source>
        <dbReference type="SAM" id="MobiDB-lite"/>
    </source>
</evidence>
<organism evidence="10">
    <name type="scientific">Zea mays</name>
    <name type="common">Maize</name>
    <dbReference type="NCBI Taxonomy" id="4577"/>
    <lineage>
        <taxon>Eukaryota</taxon>
        <taxon>Viridiplantae</taxon>
        <taxon>Streptophyta</taxon>
        <taxon>Embryophyta</taxon>
        <taxon>Tracheophyta</taxon>
        <taxon>Spermatophyta</taxon>
        <taxon>Magnoliopsida</taxon>
        <taxon>Liliopsida</taxon>
        <taxon>Poales</taxon>
        <taxon>Poaceae</taxon>
        <taxon>PACMAD clade</taxon>
        <taxon>Panicoideae</taxon>
        <taxon>Andropogonodae</taxon>
        <taxon>Andropogoneae</taxon>
        <taxon>Tripsacinae</taxon>
        <taxon>Zea</taxon>
    </lineage>
</organism>
<dbReference type="PROSITE" id="PS00108">
    <property type="entry name" value="PROTEIN_KINASE_ST"/>
    <property type="match status" value="1"/>
</dbReference>
<dbReference type="eggNOG" id="KOG0017">
    <property type="taxonomic scope" value="Eukaryota"/>
</dbReference>
<evidence type="ECO:0000256" key="2">
    <source>
        <dbReference type="ARBA" id="ARBA00006574"/>
    </source>
</evidence>
<dbReference type="PANTHER" id="PTHR31942">
    <property type="entry name" value="MLO-LIKE PROTEIN 1"/>
    <property type="match status" value="1"/>
</dbReference>
<dbReference type="PaxDb" id="4577-GRMZM2G033665_P01"/>
<dbReference type="EMBL" id="CM000780">
    <property type="protein sequence ID" value="AQK53075.1"/>
    <property type="molecule type" value="Genomic_DNA"/>
</dbReference>
<dbReference type="STRING" id="4577.A0A1D6Q3D3"/>
<dbReference type="Gene3D" id="1.10.510.10">
    <property type="entry name" value="Transferase(Phosphotransferase) domain 1"/>
    <property type="match status" value="1"/>
</dbReference>
<feature type="transmembrane region" description="Helical" evidence="9">
    <location>
        <begin position="60"/>
        <end position="80"/>
    </location>
</feature>
<dbReference type="Pfam" id="PF00069">
    <property type="entry name" value="Pkinase"/>
    <property type="match status" value="1"/>
</dbReference>
<feature type="compositionally biased region" description="Polar residues" evidence="8">
    <location>
        <begin position="472"/>
        <end position="488"/>
    </location>
</feature>
<dbReference type="GO" id="GO:0016020">
    <property type="term" value="C:membrane"/>
    <property type="evidence" value="ECO:0007669"/>
    <property type="project" value="UniProtKB-SubCell"/>
</dbReference>
<keyword evidence="4" id="KW-0611">Plant defense</keyword>
<dbReference type="InParanoid" id="A0A1D6Q3D3"/>
<feature type="transmembrane region" description="Helical" evidence="9">
    <location>
        <begin position="145"/>
        <end position="166"/>
    </location>
</feature>
<dbReference type="GO" id="GO:0004672">
    <property type="term" value="F:protein kinase activity"/>
    <property type="evidence" value="ECO:0007669"/>
    <property type="project" value="InterPro"/>
</dbReference>
<proteinExistence type="inferred from homology"/>
<dbReference type="AlphaFoldDB" id="A0A1D6Q3D3"/>
<evidence type="ECO:0000256" key="9">
    <source>
        <dbReference type="SAM" id="Phobius"/>
    </source>
</evidence>
<gene>
    <name evidence="10" type="ORF">ZEAMMB73_Zm00001d050805</name>
</gene>
<dbReference type="Pfam" id="PF03094">
    <property type="entry name" value="Mlo"/>
    <property type="match status" value="1"/>
</dbReference>
<keyword evidence="3 9" id="KW-0812">Transmembrane</keyword>
<dbReference type="PANTHER" id="PTHR31942:SF122">
    <property type="entry name" value="MLO-LIKE PROTEIN"/>
    <property type="match status" value="1"/>
</dbReference>
<evidence type="ECO:0000256" key="4">
    <source>
        <dbReference type="ARBA" id="ARBA00022821"/>
    </source>
</evidence>
<evidence type="ECO:0000313" key="10">
    <source>
        <dbReference type="EMBL" id="AQK53075.1"/>
    </source>
</evidence>
<protein>
    <submittedName>
        <fullName evidence="10">MLO-like protein 1</fullName>
    </submittedName>
</protein>
<evidence type="ECO:0000256" key="5">
    <source>
        <dbReference type="ARBA" id="ARBA00022989"/>
    </source>
</evidence>
<feature type="transmembrane region" description="Helical" evidence="9">
    <location>
        <begin position="18"/>
        <end position="39"/>
    </location>
</feature>
<keyword evidence="5 9" id="KW-1133">Transmembrane helix</keyword>
<dbReference type="GO" id="GO:0005524">
    <property type="term" value="F:ATP binding"/>
    <property type="evidence" value="ECO:0007669"/>
    <property type="project" value="InterPro"/>
</dbReference>
<dbReference type="InterPro" id="IPR008271">
    <property type="entry name" value="Ser/Thr_kinase_AS"/>
</dbReference>
<feature type="region of interest" description="Disordered" evidence="8">
    <location>
        <begin position="709"/>
        <end position="741"/>
    </location>
</feature>
<feature type="transmembrane region" description="Helical" evidence="9">
    <location>
        <begin position="267"/>
        <end position="284"/>
    </location>
</feature>
<evidence type="ECO:0000256" key="1">
    <source>
        <dbReference type="ARBA" id="ARBA00004141"/>
    </source>
</evidence>
<feature type="compositionally biased region" description="Low complexity" evidence="8">
    <location>
        <begin position="491"/>
        <end position="501"/>
    </location>
</feature>
<feature type="transmembrane region" description="Helical" evidence="9">
    <location>
        <begin position="290"/>
        <end position="307"/>
    </location>
</feature>
<comment type="subcellular location">
    <subcellularLocation>
        <location evidence="1">Membrane</location>
        <topology evidence="1">Multi-pass membrane protein</topology>
    </subcellularLocation>
</comment>
<feature type="transmembrane region" description="Helical" evidence="9">
    <location>
        <begin position="348"/>
        <end position="371"/>
    </location>
</feature>
<dbReference type="PROSITE" id="PS50011">
    <property type="entry name" value="PROTEIN_KINASE_DOM"/>
    <property type="match status" value="1"/>
</dbReference>
<name>A0A1D6Q3D3_MAIZE</name>
<dbReference type="InterPro" id="IPR011009">
    <property type="entry name" value="Kinase-like_dom_sf"/>
</dbReference>
<sequence>MAGGDGADEITLEHTPTWIVASVCSIIVVISLLFERLLHRLGKRLAKGRRKPLYEALLKVKEELMLLGFISLLLTVFQGATQKICVRESLMNHLLPCPRTTAKTSAHFVGTRRLLAGGGGVSSDYCLSKGKVPILSVDAIHQLHIFIFVLAVTHVVLSAVTVILGITQTRNWKYWEEKIQQNDDSAPQMIKHVQEFKFIKSHFRGHGKRWGIFGWLRSFFKQFYGSVTEEDYTTLRLGFVMKHCRGHPKFNFYNYMDRAFEGDFKKVVGISWYLWGMLMIFLLLNVHGWYVYIWISVIPFILLLVLGSKMEHIITELALEVIQKHTAIEGVLVVTPSDELFWFHRPKLVLLLIHIILFQNAFEIAFFFWLLVTYGFNSCIMGKPAYVITRVVISVISQVLCGYSTLPLYALISQFDANILSFSLIKMGSSFKKAIFDENVSEGLINWAENARRRNRMPTSVGDNSPVGEGIQMSNQTQRESSMEQGTARQAAAGSAASDPDPAAPVFPVWARTPSECLAELGVSADRGLSSEEAAARLQRHYSEFDAAGVVRQIARGLQALHGAGVVHRDLKPENCLFADRGEASTLRIMDFGLSSVCLVWLALALSSTAAYFFPCVVVLLLFPLPSLPLYPTTRALPAKPWIRTMRSAKTSQCSSSATRVADDRVRCLRVDVISGVLSRDNIAMDALAVSQQHPLRFQEAAPPFLHPLRSAEEERKSGHGREELSLCGTKEMDDDGVDEG</sequence>
<evidence type="ECO:0000256" key="7">
    <source>
        <dbReference type="ARBA" id="ARBA00023265"/>
    </source>
</evidence>
<evidence type="ECO:0000256" key="6">
    <source>
        <dbReference type="ARBA" id="ARBA00023136"/>
    </source>
</evidence>
<accession>A0A1D6Q3D3</accession>
<dbReference type="InterPro" id="IPR004326">
    <property type="entry name" value="Mlo"/>
</dbReference>
<keyword evidence="7" id="KW-0568">Pathogenesis-related protein</keyword>
<reference evidence="10" key="1">
    <citation type="submission" date="2015-12" db="EMBL/GenBank/DDBJ databases">
        <title>Update maize B73 reference genome by single molecule sequencing technologies.</title>
        <authorList>
            <consortium name="Maize Genome Sequencing Project"/>
            <person name="Ware D."/>
        </authorList>
    </citation>
    <scope>NUCLEOTIDE SEQUENCE</scope>
    <source>
        <tissue evidence="10">Seedling</tissue>
    </source>
</reference>
<dbReference type="GO" id="GO:0006952">
    <property type="term" value="P:defense response"/>
    <property type="evidence" value="ECO:0007669"/>
    <property type="project" value="UniProtKB-KW"/>
</dbReference>
<dbReference type="InterPro" id="IPR000719">
    <property type="entry name" value="Prot_kinase_dom"/>
</dbReference>
<dbReference type="SUPFAM" id="SSF56112">
    <property type="entry name" value="Protein kinase-like (PK-like)"/>
    <property type="match status" value="1"/>
</dbReference>
<feature type="compositionally biased region" description="Basic and acidic residues" evidence="8">
    <location>
        <begin position="710"/>
        <end position="725"/>
    </location>
</feature>
<comment type="similarity">
    <text evidence="2">Belongs to the MLO family.</text>
</comment>
<evidence type="ECO:0000256" key="3">
    <source>
        <dbReference type="ARBA" id="ARBA00022692"/>
    </source>
</evidence>
<dbReference type="SMART" id="SM00220">
    <property type="entry name" value="S_TKc"/>
    <property type="match status" value="1"/>
</dbReference>
<feature type="transmembrane region" description="Helical" evidence="9">
    <location>
        <begin position="391"/>
        <end position="412"/>
    </location>
</feature>
<dbReference type="ExpressionAtlas" id="A0A1D6Q3D3">
    <property type="expression patterns" value="baseline and differential"/>
</dbReference>
<feature type="region of interest" description="Disordered" evidence="8">
    <location>
        <begin position="455"/>
        <end position="501"/>
    </location>
</feature>
<keyword evidence="6 9" id="KW-0472">Membrane</keyword>